<sequence>MDPEQKGLAIAQEADKRDTGFVDMTADMRMVLKNRHGESSERQMRMRTKEVSGDGDMSLSVFDTPHDVKGTAMLTHSHALEADDQWMYLPALKRVKRIASRNKSGPFMGSEFAFEDLGSQEVEKYAYKWLRDEELDGHPTHVVERYPKYDYSGYTRQVAWMDKGMMQPLKVDYYDRKNDLLKTQTFSGYNQYLDQFWRPNRMYMINHQTHKSTELSWSNYQFRVGLKERDFDRSGLKRAR</sequence>
<dbReference type="OrthoDB" id="9803781at2"/>
<feature type="domain" description="Uncharacterized protein TP-0789" evidence="1">
    <location>
        <begin position="56"/>
        <end position="238"/>
    </location>
</feature>
<gene>
    <name evidence="2" type="ORF">MAIT1_01350</name>
</gene>
<proteinExistence type="predicted"/>
<evidence type="ECO:0000313" key="2">
    <source>
        <dbReference type="EMBL" id="OSM01405.1"/>
    </source>
</evidence>
<evidence type="ECO:0000259" key="1">
    <source>
        <dbReference type="Pfam" id="PF17131"/>
    </source>
</evidence>
<dbReference type="Pfam" id="PF17131">
    <property type="entry name" value="LolA_like"/>
    <property type="match status" value="1"/>
</dbReference>
<keyword evidence="3" id="KW-1185">Reference proteome</keyword>
<organism evidence="2 3">
    <name type="scientific">Magnetofaba australis IT-1</name>
    <dbReference type="NCBI Taxonomy" id="1434232"/>
    <lineage>
        <taxon>Bacteria</taxon>
        <taxon>Pseudomonadati</taxon>
        <taxon>Pseudomonadota</taxon>
        <taxon>Magnetococcia</taxon>
        <taxon>Magnetococcales</taxon>
        <taxon>Magnetococcaceae</taxon>
        <taxon>Magnetofaba</taxon>
    </lineage>
</organism>
<dbReference type="STRING" id="1434232.MAIT1_01350"/>
<evidence type="ECO:0000313" key="3">
    <source>
        <dbReference type="Proteomes" id="UP000194003"/>
    </source>
</evidence>
<protein>
    <submittedName>
        <fullName evidence="2">Putative von Willebrand factor, type A</fullName>
    </submittedName>
</protein>
<dbReference type="InterPro" id="IPR033399">
    <property type="entry name" value="TP_0789-like"/>
</dbReference>
<comment type="caution">
    <text evidence="2">The sequence shown here is derived from an EMBL/GenBank/DDBJ whole genome shotgun (WGS) entry which is preliminary data.</text>
</comment>
<dbReference type="CDD" id="cd16329">
    <property type="entry name" value="LolA_like"/>
    <property type="match status" value="1"/>
</dbReference>
<reference evidence="2 3" key="1">
    <citation type="journal article" date="2016" name="BMC Genomics">
        <title>Combined genomic and structural analyses of a cultured magnetotactic bacterium reveals its niche adaptation to a dynamic environment.</title>
        <authorList>
            <person name="Araujo A.C."/>
            <person name="Morillo V."/>
            <person name="Cypriano J."/>
            <person name="Teixeira L.C."/>
            <person name="Leao P."/>
            <person name="Lyra S."/>
            <person name="Almeida L.G."/>
            <person name="Bazylinski D.A."/>
            <person name="Vasconcellos A.T."/>
            <person name="Abreu F."/>
            <person name="Lins U."/>
        </authorList>
    </citation>
    <scope>NUCLEOTIDE SEQUENCE [LARGE SCALE GENOMIC DNA]</scope>
    <source>
        <strain evidence="2 3">IT-1</strain>
    </source>
</reference>
<name>A0A1Y2K2Y9_9PROT</name>
<dbReference type="Proteomes" id="UP000194003">
    <property type="component" value="Unassembled WGS sequence"/>
</dbReference>
<dbReference type="AlphaFoldDB" id="A0A1Y2K2Y9"/>
<accession>A0A1Y2K2Y9</accession>
<dbReference type="Gene3D" id="2.50.20.10">
    <property type="entry name" value="Lipoprotein localisation LolA/LolB/LppX"/>
    <property type="match status" value="1"/>
</dbReference>
<dbReference type="EMBL" id="LVJN01000020">
    <property type="protein sequence ID" value="OSM01405.1"/>
    <property type="molecule type" value="Genomic_DNA"/>
</dbReference>